<dbReference type="PANTHER" id="PTHR42924">
    <property type="entry name" value="EXONUCLEASE"/>
    <property type="match status" value="1"/>
</dbReference>
<accession>A0A3A9AGT1</accession>
<dbReference type="Proteomes" id="UP000280696">
    <property type="component" value="Unassembled WGS sequence"/>
</dbReference>
<name>A0A3A9AGT1_9FIRM</name>
<dbReference type="PANTHER" id="PTHR42924:SF3">
    <property type="entry name" value="POLYMERASE_HISTIDINOL PHOSPHATASE N-TERMINAL DOMAIN-CONTAINING PROTEIN"/>
    <property type="match status" value="1"/>
</dbReference>
<dbReference type="Gene3D" id="3.20.20.140">
    <property type="entry name" value="Metal-dependent hydrolases"/>
    <property type="match status" value="1"/>
</dbReference>
<dbReference type="EMBL" id="RAYQ01000014">
    <property type="protein sequence ID" value="RKI90488.1"/>
    <property type="molecule type" value="Genomic_DNA"/>
</dbReference>
<proteinExistence type="predicted"/>
<comment type="caution">
    <text evidence="1">The sequence shown here is derived from an EMBL/GenBank/DDBJ whole genome shotgun (WGS) entry which is preliminary data.</text>
</comment>
<organism evidence="1 2">
    <name type="scientific">Parablautia intestinalis</name>
    <dbReference type="NCBI Taxonomy" id="2320100"/>
    <lineage>
        <taxon>Bacteria</taxon>
        <taxon>Bacillati</taxon>
        <taxon>Bacillota</taxon>
        <taxon>Clostridia</taxon>
        <taxon>Lachnospirales</taxon>
        <taxon>Lachnospiraceae</taxon>
        <taxon>Parablautia</taxon>
    </lineage>
</organism>
<sequence length="162" mass="18319">MEEYMMRLLSPYVNRGMWLRGSLHIHSKFSKCGLHSLPEIALAYRDYDFLAITDHDSVTSAGEAFPDKVLFQGYEVSGSRHMLLIEPPFREELPDNCFSCAHYNDMAERTAACGGFSVINHPTRISGQAWSFEEILQTPSVQGMEIYSGDGIHIEEDIGIRL</sequence>
<keyword evidence="2" id="KW-1185">Reference proteome</keyword>
<dbReference type="AlphaFoldDB" id="A0A3A9AGT1"/>
<dbReference type="InterPro" id="IPR016195">
    <property type="entry name" value="Pol/histidinol_Pase-like"/>
</dbReference>
<evidence type="ECO:0000313" key="1">
    <source>
        <dbReference type="EMBL" id="RKI90488.1"/>
    </source>
</evidence>
<dbReference type="SUPFAM" id="SSF89550">
    <property type="entry name" value="PHP domain-like"/>
    <property type="match status" value="1"/>
</dbReference>
<protein>
    <recommendedName>
        <fullName evidence="3">Polymerase/histidinol phosphatase N-terminal domain-containing protein</fullName>
    </recommendedName>
</protein>
<evidence type="ECO:0000313" key="2">
    <source>
        <dbReference type="Proteomes" id="UP000280696"/>
    </source>
</evidence>
<dbReference type="GO" id="GO:0035312">
    <property type="term" value="F:5'-3' DNA exonuclease activity"/>
    <property type="evidence" value="ECO:0007669"/>
    <property type="project" value="TreeGrafter"/>
</dbReference>
<gene>
    <name evidence="1" type="ORF">D7V94_13770</name>
</gene>
<evidence type="ECO:0008006" key="3">
    <source>
        <dbReference type="Google" id="ProtNLM"/>
    </source>
</evidence>
<dbReference type="InterPro" id="IPR052018">
    <property type="entry name" value="PHP_domain"/>
</dbReference>
<dbReference type="GO" id="GO:0004534">
    <property type="term" value="F:5'-3' RNA exonuclease activity"/>
    <property type="evidence" value="ECO:0007669"/>
    <property type="project" value="TreeGrafter"/>
</dbReference>
<reference evidence="1 2" key="1">
    <citation type="submission" date="2018-09" db="EMBL/GenBank/DDBJ databases">
        <title>Murine metabolic-syndrome-specific gut microbial biobank.</title>
        <authorList>
            <person name="Liu C."/>
        </authorList>
    </citation>
    <scope>NUCLEOTIDE SEQUENCE [LARGE SCALE GENOMIC DNA]</scope>
    <source>
        <strain evidence="1 2">0.1xD8-82</strain>
    </source>
</reference>